<proteinExistence type="predicted"/>
<dbReference type="EMBL" id="BKBW01000001">
    <property type="protein sequence ID" value="GEQ73261.1"/>
    <property type="molecule type" value="Genomic_DNA"/>
</dbReference>
<dbReference type="InterPro" id="IPR010260">
    <property type="entry name" value="AlpA"/>
</dbReference>
<dbReference type="AlphaFoldDB" id="A0A5A7M8E8"/>
<protein>
    <recommendedName>
        <fullName evidence="3">AlpA family phage regulatory protein</fullName>
    </recommendedName>
</protein>
<accession>A0A5A7M8E8</accession>
<evidence type="ECO:0000313" key="2">
    <source>
        <dbReference type="Proteomes" id="UP000323105"/>
    </source>
</evidence>
<dbReference type="SUPFAM" id="SSF52309">
    <property type="entry name" value="N-(deoxy)ribosyltransferase-like"/>
    <property type="match status" value="1"/>
</dbReference>
<comment type="caution">
    <text evidence="1">The sequence shown here is derived from an EMBL/GenBank/DDBJ whole genome shotgun (WGS) entry which is preliminary data.</text>
</comment>
<reference evidence="1 2" key="1">
    <citation type="journal article" date="2019" name="Microbiol. Resour. Announc.">
        <title>Draft Genome Sequence of Comamonas testosteroni TA441, a Bacterium That Has a Cryptic Phenol Degradation Gene Cluster.</title>
        <authorList>
            <person name="Arai H."/>
            <person name="Ishii M."/>
        </authorList>
    </citation>
    <scope>NUCLEOTIDE SEQUENCE [LARGE SCALE GENOMIC DNA]</scope>
    <source>
        <strain evidence="1 2">TA441</strain>
    </source>
</reference>
<dbReference type="Gene3D" id="3.40.50.450">
    <property type="match status" value="1"/>
</dbReference>
<dbReference type="Pfam" id="PF05930">
    <property type="entry name" value="Phage_AlpA"/>
    <property type="match status" value="1"/>
</dbReference>
<evidence type="ECO:0000313" key="1">
    <source>
        <dbReference type="EMBL" id="GEQ73261.1"/>
    </source>
</evidence>
<name>A0A5A7M8E8_COMTE</name>
<organism evidence="1 2">
    <name type="scientific">Comamonas testosteroni</name>
    <name type="common">Pseudomonas testosteroni</name>
    <dbReference type="NCBI Taxonomy" id="285"/>
    <lineage>
        <taxon>Bacteria</taxon>
        <taxon>Pseudomonadati</taxon>
        <taxon>Pseudomonadota</taxon>
        <taxon>Betaproteobacteria</taxon>
        <taxon>Burkholderiales</taxon>
        <taxon>Comamonadaceae</taxon>
        <taxon>Comamonas</taxon>
    </lineage>
</organism>
<evidence type="ECO:0008006" key="3">
    <source>
        <dbReference type="Google" id="ProtNLM"/>
    </source>
</evidence>
<dbReference type="Gene3D" id="1.10.238.160">
    <property type="match status" value="1"/>
</dbReference>
<sequence length="279" mass="31013">MSRESASRVTKQVIPMGEVLTRTALSKSMLYKLLRQDKFPHPTPMSNRSIGWFEADIENWLQARTAARQVNLALPLVYMAGRMGESVENKKSGGDLSCWGIFDVSKSSALGALGTESSEAEVLIAPPQEMVFYGTHTRFMYSGPWKARGSDYGYMHGVTPCSPDRAQNAAYRGALQGISRADVVVAYLEDLEAYDTLVEIGYARAAGKRVIVITSPALHRPPLNDAWSRRFWFAIRAADRHIELPDHPGRTSKEHWQLAHAQAAMLVAEWYPNTIVSTA</sequence>
<gene>
    <name evidence="1" type="ORF">CTTA_0266</name>
</gene>
<dbReference type="Proteomes" id="UP000323105">
    <property type="component" value="Unassembled WGS sequence"/>
</dbReference>